<feature type="region of interest" description="Disordered" evidence="1">
    <location>
        <begin position="44"/>
        <end position="65"/>
    </location>
</feature>
<feature type="compositionally biased region" description="Acidic residues" evidence="1">
    <location>
        <begin position="50"/>
        <end position="59"/>
    </location>
</feature>
<evidence type="ECO:0000256" key="1">
    <source>
        <dbReference type="SAM" id="MobiDB-lite"/>
    </source>
</evidence>
<protein>
    <submittedName>
        <fullName evidence="2">Uncharacterized protein</fullName>
    </submittedName>
</protein>
<comment type="caution">
    <text evidence="2">The sequence shown here is derived from an EMBL/GenBank/DDBJ whole genome shotgun (WGS) entry which is preliminary data.</text>
</comment>
<reference evidence="2" key="2">
    <citation type="submission" date="2020-11" db="EMBL/GenBank/DDBJ databases">
        <authorList>
            <person name="McCartney M.A."/>
            <person name="Auch B."/>
            <person name="Kono T."/>
            <person name="Mallez S."/>
            <person name="Becker A."/>
            <person name="Gohl D.M."/>
            <person name="Silverstein K.A.T."/>
            <person name="Koren S."/>
            <person name="Bechman K.B."/>
            <person name="Herman A."/>
            <person name="Abrahante J.E."/>
            <person name="Garbe J."/>
        </authorList>
    </citation>
    <scope>NUCLEOTIDE SEQUENCE</scope>
    <source>
        <strain evidence="2">Duluth1</strain>
        <tissue evidence="2">Whole animal</tissue>
    </source>
</reference>
<evidence type="ECO:0000313" key="2">
    <source>
        <dbReference type="EMBL" id="KAH3875683.1"/>
    </source>
</evidence>
<keyword evidence="3" id="KW-1185">Reference proteome</keyword>
<dbReference type="Proteomes" id="UP000828390">
    <property type="component" value="Unassembled WGS sequence"/>
</dbReference>
<evidence type="ECO:0000313" key="3">
    <source>
        <dbReference type="Proteomes" id="UP000828390"/>
    </source>
</evidence>
<proteinExistence type="predicted"/>
<organism evidence="2 3">
    <name type="scientific">Dreissena polymorpha</name>
    <name type="common">Zebra mussel</name>
    <name type="synonym">Mytilus polymorpha</name>
    <dbReference type="NCBI Taxonomy" id="45954"/>
    <lineage>
        <taxon>Eukaryota</taxon>
        <taxon>Metazoa</taxon>
        <taxon>Spiralia</taxon>
        <taxon>Lophotrochozoa</taxon>
        <taxon>Mollusca</taxon>
        <taxon>Bivalvia</taxon>
        <taxon>Autobranchia</taxon>
        <taxon>Heteroconchia</taxon>
        <taxon>Euheterodonta</taxon>
        <taxon>Imparidentia</taxon>
        <taxon>Neoheterodontei</taxon>
        <taxon>Myida</taxon>
        <taxon>Dreissenoidea</taxon>
        <taxon>Dreissenidae</taxon>
        <taxon>Dreissena</taxon>
    </lineage>
</organism>
<sequence>MVQTVQTVAPTMVQIVFPMVPIIMAQILNPALVVQDRQVNEVEHRVSADSDQEDQEAATEEVRSPAGSGTLMALVQTSIVITILYANHVLIN</sequence>
<reference evidence="2" key="1">
    <citation type="journal article" date="2019" name="bioRxiv">
        <title>The Genome of the Zebra Mussel, Dreissena polymorpha: A Resource for Invasive Species Research.</title>
        <authorList>
            <person name="McCartney M.A."/>
            <person name="Auch B."/>
            <person name="Kono T."/>
            <person name="Mallez S."/>
            <person name="Zhang Y."/>
            <person name="Obille A."/>
            <person name="Becker A."/>
            <person name="Abrahante J.E."/>
            <person name="Garbe J."/>
            <person name="Badalamenti J.P."/>
            <person name="Herman A."/>
            <person name="Mangelson H."/>
            <person name="Liachko I."/>
            <person name="Sullivan S."/>
            <person name="Sone E.D."/>
            <person name="Koren S."/>
            <person name="Silverstein K.A.T."/>
            <person name="Beckman K.B."/>
            <person name="Gohl D.M."/>
        </authorList>
    </citation>
    <scope>NUCLEOTIDE SEQUENCE</scope>
    <source>
        <strain evidence="2">Duluth1</strain>
        <tissue evidence="2">Whole animal</tissue>
    </source>
</reference>
<dbReference type="EMBL" id="JAIWYP010000002">
    <property type="protein sequence ID" value="KAH3875683.1"/>
    <property type="molecule type" value="Genomic_DNA"/>
</dbReference>
<name>A0A9D4RQV6_DREPO</name>
<dbReference type="AlphaFoldDB" id="A0A9D4RQV6"/>
<gene>
    <name evidence="2" type="ORF">DPMN_038957</name>
</gene>
<accession>A0A9D4RQV6</accession>